<feature type="compositionally biased region" description="Basic and acidic residues" evidence="1">
    <location>
        <begin position="1"/>
        <end position="18"/>
    </location>
</feature>
<evidence type="ECO:0000256" key="1">
    <source>
        <dbReference type="SAM" id="MobiDB-lite"/>
    </source>
</evidence>
<keyword evidence="3" id="KW-1185">Reference proteome</keyword>
<feature type="compositionally biased region" description="Basic residues" evidence="1">
    <location>
        <begin position="208"/>
        <end position="220"/>
    </location>
</feature>
<dbReference type="Proteomes" id="UP001066276">
    <property type="component" value="Chromosome 1_1"/>
</dbReference>
<evidence type="ECO:0000313" key="2">
    <source>
        <dbReference type="EMBL" id="KAJ1217999.1"/>
    </source>
</evidence>
<dbReference type="EMBL" id="JANPWB010000001">
    <property type="protein sequence ID" value="KAJ1217999.1"/>
    <property type="molecule type" value="Genomic_DNA"/>
</dbReference>
<name>A0AAV7WV59_PLEWA</name>
<feature type="region of interest" description="Disordered" evidence="1">
    <location>
        <begin position="1"/>
        <end position="28"/>
    </location>
</feature>
<protein>
    <submittedName>
        <fullName evidence="2">Uncharacterized protein</fullName>
    </submittedName>
</protein>
<evidence type="ECO:0000313" key="3">
    <source>
        <dbReference type="Proteomes" id="UP001066276"/>
    </source>
</evidence>
<gene>
    <name evidence="2" type="ORF">NDU88_005585</name>
</gene>
<organism evidence="2 3">
    <name type="scientific">Pleurodeles waltl</name>
    <name type="common">Iberian ribbed newt</name>
    <dbReference type="NCBI Taxonomy" id="8319"/>
    <lineage>
        <taxon>Eukaryota</taxon>
        <taxon>Metazoa</taxon>
        <taxon>Chordata</taxon>
        <taxon>Craniata</taxon>
        <taxon>Vertebrata</taxon>
        <taxon>Euteleostomi</taxon>
        <taxon>Amphibia</taxon>
        <taxon>Batrachia</taxon>
        <taxon>Caudata</taxon>
        <taxon>Salamandroidea</taxon>
        <taxon>Salamandridae</taxon>
        <taxon>Pleurodelinae</taxon>
        <taxon>Pleurodeles</taxon>
    </lineage>
</organism>
<reference evidence="2" key="1">
    <citation type="journal article" date="2022" name="bioRxiv">
        <title>Sequencing and chromosome-scale assembly of the giantPleurodeles waltlgenome.</title>
        <authorList>
            <person name="Brown T."/>
            <person name="Elewa A."/>
            <person name="Iarovenko S."/>
            <person name="Subramanian E."/>
            <person name="Araus A.J."/>
            <person name="Petzold A."/>
            <person name="Susuki M."/>
            <person name="Suzuki K.-i.T."/>
            <person name="Hayashi T."/>
            <person name="Toyoda A."/>
            <person name="Oliveira C."/>
            <person name="Osipova E."/>
            <person name="Leigh N.D."/>
            <person name="Simon A."/>
            <person name="Yun M.H."/>
        </authorList>
    </citation>
    <scope>NUCLEOTIDE SEQUENCE</scope>
    <source>
        <strain evidence="2">20211129_DDA</strain>
        <tissue evidence="2">Liver</tissue>
    </source>
</reference>
<feature type="compositionally biased region" description="Basic and acidic residues" evidence="1">
    <location>
        <begin position="193"/>
        <end position="207"/>
    </location>
</feature>
<comment type="caution">
    <text evidence="2">The sequence shown here is derived from an EMBL/GenBank/DDBJ whole genome shotgun (WGS) entry which is preliminary data.</text>
</comment>
<proteinExistence type="predicted"/>
<sequence length="281" mass="30869">MRIDAADVRTRGGGKAEHSSSGCGLEVPQSHRMAHGPCSSLLPYSFKGGEREVLLIKQNVSHPPDETVKMTAKEICQGLGLNINGTCLQSLSARDLTNIGNMSTHSNKGTQAGKSQLDKAVLTPVNPTAQESEVYSLDNLFTTMSSVCNIPLVTQDAQNKEPALNRRVAPFPIFLPKDHLSTKLMERNEIEVEKGSKSTKIRGEKGGGKRNRRISKKKARKVKFEEREQVKCLDASELVPLIGNFQSESEETIPVLQQMPDMGSSRDFRQTHSLVIPSVTF</sequence>
<dbReference type="AlphaFoldDB" id="A0AAV7WV59"/>
<feature type="region of interest" description="Disordered" evidence="1">
    <location>
        <begin position="193"/>
        <end position="220"/>
    </location>
</feature>
<accession>A0AAV7WV59</accession>